<evidence type="ECO:0000256" key="10">
    <source>
        <dbReference type="SAM" id="SignalP"/>
    </source>
</evidence>
<feature type="domain" description="Peptidase S1" evidence="11">
    <location>
        <begin position="40"/>
        <end position="278"/>
    </location>
</feature>
<evidence type="ECO:0000256" key="3">
    <source>
        <dbReference type="ARBA" id="ARBA00022801"/>
    </source>
</evidence>
<dbReference type="FunFam" id="2.40.10.10:FF:000068">
    <property type="entry name" value="transmembrane protease serine 2"/>
    <property type="match status" value="1"/>
</dbReference>
<dbReference type="PROSITE" id="PS00134">
    <property type="entry name" value="TRYPSIN_HIS"/>
    <property type="match status" value="1"/>
</dbReference>
<dbReference type="Proteomes" id="UP000000304">
    <property type="component" value="Chromosome 2R"/>
</dbReference>
<accession>B4QGX7</accession>
<dbReference type="PANTHER" id="PTHR24256">
    <property type="entry name" value="TRYPTASE-RELATED"/>
    <property type="match status" value="1"/>
</dbReference>
<reference evidence="12 14" key="1">
    <citation type="journal article" date="2007" name="Nature">
        <title>Evolution of genes and genomes on the Drosophila phylogeny.</title>
        <authorList>
            <consortium name="Drosophila 12 Genomes Consortium"/>
            <person name="Clark A.G."/>
            <person name="Eisen M.B."/>
            <person name="Smith D.R."/>
            <person name="Bergman C.M."/>
            <person name="Oliver B."/>
            <person name="Markow T.A."/>
            <person name="Kaufman T.C."/>
            <person name="Kellis M."/>
            <person name="Gelbart W."/>
            <person name="Iyer V.N."/>
            <person name="Pollard D.A."/>
            <person name="Sackton T.B."/>
            <person name="Larracuente A.M."/>
            <person name="Singh N.D."/>
            <person name="Abad J.P."/>
            <person name="Abt D.N."/>
            <person name="Adryan B."/>
            <person name="Aguade M."/>
            <person name="Akashi H."/>
            <person name="Anderson W.W."/>
            <person name="Aquadro C.F."/>
            <person name="Ardell D.H."/>
            <person name="Arguello R."/>
            <person name="Artieri C.G."/>
            <person name="Barbash D.A."/>
            <person name="Barker D."/>
            <person name="Barsanti P."/>
            <person name="Batterham P."/>
            <person name="Batzoglou S."/>
            <person name="Begun D."/>
            <person name="Bhutkar A."/>
            <person name="Blanco E."/>
            <person name="Bosak S.A."/>
            <person name="Bradley R.K."/>
            <person name="Brand A.D."/>
            <person name="Brent M.R."/>
            <person name="Brooks A.N."/>
            <person name="Brown R.H."/>
            <person name="Butlin R.K."/>
            <person name="Caggese C."/>
            <person name="Calvi B.R."/>
            <person name="Bernardo de Carvalho A."/>
            <person name="Caspi A."/>
            <person name="Castrezana S."/>
            <person name="Celniker S.E."/>
            <person name="Chang J.L."/>
            <person name="Chapple C."/>
            <person name="Chatterji S."/>
            <person name="Chinwalla A."/>
            <person name="Civetta A."/>
            <person name="Clifton S.W."/>
            <person name="Comeron J.M."/>
            <person name="Costello J.C."/>
            <person name="Coyne J.A."/>
            <person name="Daub J."/>
            <person name="David R.G."/>
            <person name="Delcher A.L."/>
            <person name="Delehaunty K."/>
            <person name="Do C.B."/>
            <person name="Ebling H."/>
            <person name="Edwards K."/>
            <person name="Eickbush T."/>
            <person name="Evans J.D."/>
            <person name="Filipski A."/>
            <person name="Findeiss S."/>
            <person name="Freyhult E."/>
            <person name="Fulton L."/>
            <person name="Fulton R."/>
            <person name="Garcia A.C."/>
            <person name="Gardiner A."/>
            <person name="Garfield D.A."/>
            <person name="Garvin B.E."/>
            <person name="Gibson G."/>
            <person name="Gilbert D."/>
            <person name="Gnerre S."/>
            <person name="Godfrey J."/>
            <person name="Good R."/>
            <person name="Gotea V."/>
            <person name="Gravely B."/>
            <person name="Greenberg A.J."/>
            <person name="Griffiths-Jones S."/>
            <person name="Gross S."/>
            <person name="Guigo R."/>
            <person name="Gustafson E.A."/>
            <person name="Haerty W."/>
            <person name="Hahn M.W."/>
            <person name="Halligan D.L."/>
            <person name="Halpern A.L."/>
            <person name="Halter G.M."/>
            <person name="Han M.V."/>
            <person name="Heger A."/>
            <person name="Hillier L."/>
            <person name="Hinrichs A.S."/>
            <person name="Holmes I."/>
            <person name="Hoskins R.A."/>
            <person name="Hubisz M.J."/>
            <person name="Hultmark D."/>
            <person name="Huntley M.A."/>
            <person name="Jaffe D.B."/>
            <person name="Jagadeeshan S."/>
            <person name="Jeck W.R."/>
            <person name="Johnson J."/>
            <person name="Jones C.D."/>
            <person name="Jordan W.C."/>
            <person name="Karpen G.H."/>
            <person name="Kataoka E."/>
            <person name="Keightley P.D."/>
            <person name="Kheradpour P."/>
            <person name="Kirkness E.F."/>
            <person name="Koerich L.B."/>
            <person name="Kristiansen K."/>
            <person name="Kudrna D."/>
            <person name="Kulathinal R.J."/>
            <person name="Kumar S."/>
            <person name="Kwok R."/>
            <person name="Lander E."/>
            <person name="Langley C.H."/>
            <person name="Lapoint R."/>
            <person name="Lazzaro B.P."/>
            <person name="Lee S.J."/>
            <person name="Levesque L."/>
            <person name="Li R."/>
            <person name="Lin C.F."/>
            <person name="Lin M.F."/>
            <person name="Lindblad-Toh K."/>
            <person name="Llopart A."/>
            <person name="Long M."/>
            <person name="Low L."/>
            <person name="Lozovsky E."/>
            <person name="Lu J."/>
            <person name="Luo M."/>
            <person name="Machado C.A."/>
            <person name="Makalowski W."/>
            <person name="Marzo M."/>
            <person name="Matsuda M."/>
            <person name="Matzkin L."/>
            <person name="McAllister B."/>
            <person name="McBride C.S."/>
            <person name="McKernan B."/>
            <person name="McKernan K."/>
            <person name="Mendez-Lago M."/>
            <person name="Minx P."/>
            <person name="Mollenhauer M.U."/>
            <person name="Montooth K."/>
            <person name="Mount S.M."/>
            <person name="Mu X."/>
            <person name="Myers E."/>
            <person name="Negre B."/>
            <person name="Newfeld S."/>
            <person name="Nielsen R."/>
            <person name="Noor M.A."/>
            <person name="O'Grady P."/>
            <person name="Pachter L."/>
            <person name="Papaceit M."/>
            <person name="Parisi M.J."/>
            <person name="Parisi M."/>
            <person name="Parts L."/>
            <person name="Pedersen J.S."/>
            <person name="Pesole G."/>
            <person name="Phillippy A.M."/>
            <person name="Ponting C.P."/>
            <person name="Pop M."/>
            <person name="Porcelli D."/>
            <person name="Powell J.R."/>
            <person name="Prohaska S."/>
            <person name="Pruitt K."/>
            <person name="Puig M."/>
            <person name="Quesneville H."/>
            <person name="Ram K.R."/>
            <person name="Rand D."/>
            <person name="Rasmussen M.D."/>
            <person name="Reed L.K."/>
            <person name="Reenan R."/>
            <person name="Reily A."/>
            <person name="Remington K.A."/>
            <person name="Rieger T.T."/>
            <person name="Ritchie M.G."/>
            <person name="Robin C."/>
            <person name="Rogers Y.H."/>
            <person name="Rohde C."/>
            <person name="Rozas J."/>
            <person name="Rubenfield M.J."/>
            <person name="Ruiz A."/>
            <person name="Russo S."/>
            <person name="Salzberg S.L."/>
            <person name="Sanchez-Gracia A."/>
            <person name="Saranga D.J."/>
            <person name="Sato H."/>
            <person name="Schaeffer S.W."/>
            <person name="Schatz M.C."/>
            <person name="Schlenke T."/>
            <person name="Schwartz R."/>
            <person name="Segarra C."/>
            <person name="Singh R.S."/>
            <person name="Sirot L."/>
            <person name="Sirota M."/>
            <person name="Sisneros N.B."/>
            <person name="Smith C.D."/>
            <person name="Smith T.F."/>
            <person name="Spieth J."/>
            <person name="Stage D.E."/>
            <person name="Stark A."/>
            <person name="Stephan W."/>
            <person name="Strausberg R.L."/>
            <person name="Strempel S."/>
            <person name="Sturgill D."/>
            <person name="Sutton G."/>
            <person name="Sutton G.G."/>
            <person name="Tao W."/>
            <person name="Teichmann S."/>
            <person name="Tobari Y.N."/>
            <person name="Tomimura Y."/>
            <person name="Tsolas J.M."/>
            <person name="Valente V.L."/>
            <person name="Venter E."/>
            <person name="Venter J.C."/>
            <person name="Vicario S."/>
            <person name="Vieira F.G."/>
            <person name="Vilella A.J."/>
            <person name="Villasante A."/>
            <person name="Walenz B."/>
            <person name="Wang J."/>
            <person name="Wasserman M."/>
            <person name="Watts T."/>
            <person name="Wilson D."/>
            <person name="Wilson R.K."/>
            <person name="Wing R.A."/>
            <person name="Wolfner M.F."/>
            <person name="Wong A."/>
            <person name="Wong G.K."/>
            <person name="Wu C.I."/>
            <person name="Wu G."/>
            <person name="Yamamoto D."/>
            <person name="Yang H.P."/>
            <person name="Yang S.P."/>
            <person name="Yorke J.A."/>
            <person name="Yoshida K."/>
            <person name="Zdobnov E."/>
            <person name="Zhang P."/>
            <person name="Zhang Y."/>
            <person name="Zimin A.V."/>
            <person name="Baldwin J."/>
            <person name="Abdouelleil A."/>
            <person name="Abdulkadir J."/>
            <person name="Abebe A."/>
            <person name="Abera B."/>
            <person name="Abreu J."/>
            <person name="Acer S.C."/>
            <person name="Aftuck L."/>
            <person name="Alexander A."/>
            <person name="An P."/>
            <person name="Anderson E."/>
            <person name="Anderson S."/>
            <person name="Arachi H."/>
            <person name="Azer M."/>
            <person name="Bachantsang P."/>
            <person name="Barry A."/>
            <person name="Bayul T."/>
            <person name="Berlin A."/>
            <person name="Bessette D."/>
            <person name="Bloom T."/>
            <person name="Blye J."/>
            <person name="Boguslavskiy L."/>
            <person name="Bonnet C."/>
            <person name="Boukhgalter B."/>
            <person name="Bourzgui I."/>
            <person name="Brown A."/>
            <person name="Cahill P."/>
            <person name="Channer S."/>
            <person name="Cheshatsang Y."/>
            <person name="Chuda L."/>
            <person name="Citroen M."/>
            <person name="Collymore A."/>
            <person name="Cooke P."/>
            <person name="Costello M."/>
            <person name="D'Aco K."/>
            <person name="Daza R."/>
            <person name="De Haan G."/>
            <person name="DeGray S."/>
            <person name="DeMaso C."/>
            <person name="Dhargay N."/>
            <person name="Dooley K."/>
            <person name="Dooley E."/>
            <person name="Doricent M."/>
            <person name="Dorje P."/>
            <person name="Dorjee K."/>
            <person name="Dupes A."/>
            <person name="Elong R."/>
            <person name="Falk J."/>
            <person name="Farina A."/>
            <person name="Faro S."/>
            <person name="Ferguson D."/>
            <person name="Fisher S."/>
            <person name="Foley C.D."/>
            <person name="Franke A."/>
            <person name="Friedrich D."/>
            <person name="Gadbois L."/>
            <person name="Gearin G."/>
            <person name="Gearin C.R."/>
            <person name="Giannoukos G."/>
            <person name="Goode T."/>
            <person name="Graham J."/>
            <person name="Grandbois E."/>
            <person name="Grewal S."/>
            <person name="Gyaltsen K."/>
            <person name="Hafez N."/>
            <person name="Hagos B."/>
            <person name="Hall J."/>
            <person name="Henson C."/>
            <person name="Hollinger A."/>
            <person name="Honan T."/>
            <person name="Huard M.D."/>
            <person name="Hughes L."/>
            <person name="Hurhula B."/>
            <person name="Husby M.E."/>
            <person name="Kamat A."/>
            <person name="Kanga B."/>
            <person name="Kashin S."/>
            <person name="Khazanovich D."/>
            <person name="Kisner P."/>
            <person name="Lance K."/>
            <person name="Lara M."/>
            <person name="Lee W."/>
            <person name="Lennon N."/>
            <person name="Letendre F."/>
            <person name="LeVine R."/>
            <person name="Lipovsky A."/>
            <person name="Liu X."/>
            <person name="Liu J."/>
            <person name="Liu S."/>
            <person name="Lokyitsang T."/>
            <person name="Lokyitsang Y."/>
            <person name="Lubonja R."/>
            <person name="Lui A."/>
            <person name="MacDonald P."/>
            <person name="Magnisalis V."/>
            <person name="Maru K."/>
            <person name="Matthews C."/>
            <person name="McCusker W."/>
            <person name="McDonough S."/>
            <person name="Mehta T."/>
            <person name="Meldrim J."/>
            <person name="Meneus L."/>
            <person name="Mihai O."/>
            <person name="Mihalev A."/>
            <person name="Mihova T."/>
            <person name="Mittelman R."/>
            <person name="Mlenga V."/>
            <person name="Montmayeur A."/>
            <person name="Mulrain L."/>
            <person name="Navidi A."/>
            <person name="Naylor J."/>
            <person name="Negash T."/>
            <person name="Nguyen T."/>
            <person name="Nguyen N."/>
            <person name="Nicol R."/>
            <person name="Norbu C."/>
            <person name="Norbu N."/>
            <person name="Novod N."/>
            <person name="O'Neill B."/>
            <person name="Osman S."/>
            <person name="Markiewicz E."/>
            <person name="Oyono O.L."/>
            <person name="Patti C."/>
            <person name="Phunkhang P."/>
            <person name="Pierre F."/>
            <person name="Priest M."/>
            <person name="Raghuraman S."/>
            <person name="Rege F."/>
            <person name="Reyes R."/>
            <person name="Rise C."/>
            <person name="Rogov P."/>
            <person name="Ross K."/>
            <person name="Ryan E."/>
            <person name="Settipalli S."/>
            <person name="Shea T."/>
            <person name="Sherpa N."/>
            <person name="Shi L."/>
            <person name="Shih D."/>
            <person name="Sparrow T."/>
            <person name="Spaulding J."/>
            <person name="Stalker J."/>
            <person name="Stange-Thomann N."/>
            <person name="Stavropoulos S."/>
            <person name="Stone C."/>
            <person name="Strader C."/>
            <person name="Tesfaye S."/>
            <person name="Thomson T."/>
            <person name="Thoulutsang Y."/>
            <person name="Thoulutsang D."/>
            <person name="Topham K."/>
            <person name="Topping I."/>
            <person name="Tsamla T."/>
            <person name="Vassiliev H."/>
            <person name="Vo A."/>
            <person name="Wangchuk T."/>
            <person name="Wangdi T."/>
            <person name="Weiand M."/>
            <person name="Wilkinson J."/>
            <person name="Wilson A."/>
            <person name="Yadav S."/>
            <person name="Young G."/>
            <person name="Yu Q."/>
            <person name="Zembek L."/>
            <person name="Zhong D."/>
            <person name="Zimmer A."/>
            <person name="Zwirko Z."/>
            <person name="Jaffe D.B."/>
            <person name="Alvarez P."/>
            <person name="Brockman W."/>
            <person name="Butler J."/>
            <person name="Chin C."/>
            <person name="Gnerre S."/>
            <person name="Grabherr M."/>
            <person name="Kleber M."/>
            <person name="Mauceli E."/>
            <person name="MacCallum I."/>
        </authorList>
    </citation>
    <scope>NUCLEOTIDE SEQUENCE [LARGE SCALE GENOMIC DNA]</scope>
    <source>
        <strain evidence="12">Mixed</strain>
        <strain evidence="14">mosaic</strain>
    </source>
</reference>
<dbReference type="FunFam" id="2.40.10.10:FF:000078">
    <property type="entry name" value="Serine protease H137"/>
    <property type="match status" value="1"/>
</dbReference>
<dbReference type="GO" id="GO:0046872">
    <property type="term" value="F:metal ion binding"/>
    <property type="evidence" value="ECO:0007669"/>
    <property type="project" value="UniProtKB-KW"/>
</dbReference>
<keyword evidence="7" id="KW-1015">Disulfide bond</keyword>
<name>B4QGX7_DROSI</name>
<dbReference type="InterPro" id="IPR001314">
    <property type="entry name" value="Peptidase_S1A"/>
</dbReference>
<dbReference type="STRING" id="7240.B4QGX7"/>
<keyword evidence="1 9" id="KW-0645">Protease</keyword>
<dbReference type="PRINTS" id="PR00722">
    <property type="entry name" value="CHYMOTRYPSIN"/>
</dbReference>
<evidence type="ECO:0000256" key="4">
    <source>
        <dbReference type="ARBA" id="ARBA00022825"/>
    </source>
</evidence>
<sequence length="295" mass="32485">MWGAIAAITALAIGVLCSLGNGEYLEPRCGLTANTIAFKITGGKDAIINSNPWMAYIHTSTKLICGGTLITQRFVLTAAHCVNEGNAIKVRLGEYDDTTTEDCDGKICIPRAEEHDVDMAIRHGKFSESRNLNDIALIRLANFVTFKAHISPICIILDTSKRKVVDSMQWFIATGWGETKTNRTRGTLQITQLKRYDPFYCWQALGRPVQQNQFCAGHLGSDTCNGDSGGPLFQIVSHMHKKRPVQFGVVSYGSSECSGIGVYTDVYSYTDWIATVVQQNTHVPAPIMPKHLILN</sequence>
<evidence type="ECO:0000313" key="12">
    <source>
        <dbReference type="EMBL" id="EDX07240.1"/>
    </source>
</evidence>
<dbReference type="OrthoDB" id="547031at2759"/>
<evidence type="ECO:0000259" key="11">
    <source>
        <dbReference type="PROSITE" id="PS50240"/>
    </source>
</evidence>
<dbReference type="GO" id="GO:0006508">
    <property type="term" value="P:proteolysis"/>
    <property type="evidence" value="ECO:0007669"/>
    <property type="project" value="UniProtKB-KW"/>
</dbReference>
<evidence type="ECO:0000256" key="8">
    <source>
        <dbReference type="ARBA" id="ARBA00024195"/>
    </source>
</evidence>
<keyword evidence="6" id="KW-0865">Zymogen</keyword>
<dbReference type="EMBL" id="CM000362">
    <property type="protein sequence ID" value="EDX07240.1"/>
    <property type="molecule type" value="Genomic_DNA"/>
</dbReference>
<evidence type="ECO:0000256" key="5">
    <source>
        <dbReference type="ARBA" id="ARBA00022837"/>
    </source>
</evidence>
<evidence type="ECO:0000256" key="6">
    <source>
        <dbReference type="ARBA" id="ARBA00023145"/>
    </source>
</evidence>
<dbReference type="PROSITE" id="PS50240">
    <property type="entry name" value="TRYPSIN_DOM"/>
    <property type="match status" value="1"/>
</dbReference>
<dbReference type="GO" id="GO:0004252">
    <property type="term" value="F:serine-type endopeptidase activity"/>
    <property type="evidence" value="ECO:0007669"/>
    <property type="project" value="EnsemblMetazoa"/>
</dbReference>
<dbReference type="InterPro" id="IPR051487">
    <property type="entry name" value="Ser/Thr_Proteases_Immune/Dev"/>
</dbReference>
<dbReference type="EMBL" id="CM002911">
    <property type="protein sequence ID" value="KMY94053.1"/>
    <property type="molecule type" value="Genomic_DNA"/>
</dbReference>
<organism evidence="12 14">
    <name type="scientific">Drosophila simulans</name>
    <name type="common">Fruit fly</name>
    <dbReference type="NCBI Taxonomy" id="7240"/>
    <lineage>
        <taxon>Eukaryota</taxon>
        <taxon>Metazoa</taxon>
        <taxon>Ecdysozoa</taxon>
        <taxon>Arthropoda</taxon>
        <taxon>Hexapoda</taxon>
        <taxon>Insecta</taxon>
        <taxon>Pterygota</taxon>
        <taxon>Neoptera</taxon>
        <taxon>Endopterygota</taxon>
        <taxon>Diptera</taxon>
        <taxon>Brachycera</taxon>
        <taxon>Muscomorpha</taxon>
        <taxon>Ephydroidea</taxon>
        <taxon>Drosophilidae</taxon>
        <taxon>Drosophila</taxon>
        <taxon>Sophophora</taxon>
    </lineage>
</organism>
<dbReference type="SMART" id="SM00020">
    <property type="entry name" value="Tryp_SPc"/>
    <property type="match status" value="1"/>
</dbReference>
<keyword evidence="4 9" id="KW-0720">Serine protease</keyword>
<reference evidence="12" key="2">
    <citation type="submission" date="2008-06" db="EMBL/GenBank/DDBJ databases">
        <authorList>
            <consortium name="FlyBase"/>
        </authorList>
    </citation>
    <scope>NUCLEOTIDE SEQUENCE</scope>
    <source>
        <strain evidence="12">Mixed</strain>
        <strain evidence="13">W501</strain>
    </source>
</reference>
<dbReference type="InterPro" id="IPR043504">
    <property type="entry name" value="Peptidase_S1_PA_chymotrypsin"/>
</dbReference>
<dbReference type="KEGG" id="dsi:Dsimw501_GD11133"/>
<dbReference type="GO" id="GO:1902237">
    <property type="term" value="P:positive regulation of endoplasmic reticulum stress-induced intrinsic apoptotic signaling pathway"/>
    <property type="evidence" value="ECO:0007669"/>
    <property type="project" value="EnsemblMetazoa"/>
</dbReference>
<dbReference type="SMR" id="B4QGX7"/>
<dbReference type="CDD" id="cd00190">
    <property type="entry name" value="Tryp_SPc"/>
    <property type="match status" value="1"/>
</dbReference>
<proteinExistence type="inferred from homology"/>
<evidence type="ECO:0000313" key="14">
    <source>
        <dbReference type="Proteomes" id="UP000000304"/>
    </source>
</evidence>
<protein>
    <submittedName>
        <fullName evidence="12">GD11133</fullName>
    </submittedName>
</protein>
<comment type="similarity">
    <text evidence="8">Belongs to the peptidase S1 family. CLIP subfamily.</text>
</comment>
<gene>
    <name evidence="12" type="primary">Dsim\GD11133</name>
    <name evidence="12" type="ORF">Dsim_GD11133</name>
    <name evidence="13" type="ORF">Dsimw501_GD11133</name>
</gene>
<dbReference type="InterPro" id="IPR001254">
    <property type="entry name" value="Trypsin_dom"/>
</dbReference>
<evidence type="ECO:0000256" key="7">
    <source>
        <dbReference type="ARBA" id="ARBA00023157"/>
    </source>
</evidence>
<evidence type="ECO:0000313" key="13">
    <source>
        <dbReference type="EMBL" id="KMY94053.1"/>
    </source>
</evidence>
<reference evidence="13" key="4">
    <citation type="submission" date="2014-06" db="EMBL/GenBank/DDBJ databases">
        <authorList>
            <person name="Hu T."/>
            <person name="Eisen M.B."/>
            <person name="Thornton K.R."/>
            <person name="Andolfatto P."/>
        </authorList>
    </citation>
    <scope>NUCLEOTIDE SEQUENCE</scope>
    <source>
        <strain evidence="13">W501</strain>
    </source>
</reference>
<dbReference type="Proteomes" id="UP000035880">
    <property type="component" value="Chromosome 2R"/>
</dbReference>
<dbReference type="Bgee" id="FBgn0182888">
    <property type="expression patterns" value="Expressed in adult organism"/>
</dbReference>
<dbReference type="HOGENOM" id="CLU_006842_0_3_1"/>
<dbReference type="PROSITE" id="PS00135">
    <property type="entry name" value="TRYPSIN_SER"/>
    <property type="match status" value="1"/>
</dbReference>
<evidence type="ECO:0000256" key="2">
    <source>
        <dbReference type="ARBA" id="ARBA00022723"/>
    </source>
</evidence>
<reference evidence="13" key="3">
    <citation type="journal article" date="2013" name="Genome Res.">
        <title>A second-generation assembly of the Drosophila simulans genome provides new insights into patterns of lineage-specific divergence.</title>
        <authorList>
            <person name="Hu T.T."/>
            <person name="Eisen M.B."/>
            <person name="Thornton K.R."/>
            <person name="Andolfatto P."/>
        </authorList>
    </citation>
    <scope>NUCLEOTIDE SEQUENCE [LARGE SCALE GENOMIC DNA]</scope>
    <source>
        <strain evidence="13">W501</strain>
    </source>
</reference>
<dbReference type="InterPro" id="IPR033116">
    <property type="entry name" value="TRYPSIN_SER"/>
</dbReference>
<dbReference type="InterPro" id="IPR009003">
    <property type="entry name" value="Peptidase_S1_PA"/>
</dbReference>
<keyword evidence="3 9" id="KW-0378">Hydrolase</keyword>
<keyword evidence="2" id="KW-0479">Metal-binding</keyword>
<dbReference type="SUPFAM" id="SSF50494">
    <property type="entry name" value="Trypsin-like serine proteases"/>
    <property type="match status" value="1"/>
</dbReference>
<feature type="signal peptide" evidence="10">
    <location>
        <begin position="1"/>
        <end position="22"/>
    </location>
</feature>
<dbReference type="OMA" id="PWMAYIH"/>
<keyword evidence="10" id="KW-0732">Signal</keyword>
<feature type="chain" id="PRO_5014299765" evidence="10">
    <location>
        <begin position="23"/>
        <end position="295"/>
    </location>
</feature>
<dbReference type="AlphaFoldDB" id="B4QGX7"/>
<evidence type="ECO:0000256" key="9">
    <source>
        <dbReference type="RuleBase" id="RU363034"/>
    </source>
</evidence>
<dbReference type="Pfam" id="PF00089">
    <property type="entry name" value="Trypsin"/>
    <property type="match status" value="1"/>
</dbReference>
<dbReference type="Gene3D" id="2.40.10.10">
    <property type="entry name" value="Trypsin-like serine proteases"/>
    <property type="match status" value="2"/>
</dbReference>
<dbReference type="MEROPS" id="S01.B55"/>
<dbReference type="InterPro" id="IPR018114">
    <property type="entry name" value="TRYPSIN_HIS"/>
</dbReference>
<evidence type="ECO:0000256" key="1">
    <source>
        <dbReference type="ARBA" id="ARBA00022670"/>
    </source>
</evidence>
<keyword evidence="5" id="KW-0106">Calcium</keyword>
<keyword evidence="14" id="KW-1185">Reference proteome</keyword>